<accession>A0A7K1VB73</accession>
<evidence type="ECO:0000313" key="2">
    <source>
        <dbReference type="Proteomes" id="UP000466794"/>
    </source>
</evidence>
<dbReference type="AlphaFoldDB" id="A0A7K1VB73"/>
<reference evidence="1 2" key="1">
    <citation type="submission" date="2019-12" db="EMBL/GenBank/DDBJ databases">
        <title>Nocardia sp. nov. ET3-3 isolated from soil.</title>
        <authorList>
            <person name="Kanchanasin P."/>
            <person name="Tanasupawat S."/>
            <person name="Yuki M."/>
            <person name="Kudo T."/>
        </authorList>
    </citation>
    <scope>NUCLEOTIDE SEQUENCE [LARGE SCALE GENOMIC DNA]</scope>
    <source>
        <strain evidence="1 2">ET3-3</strain>
    </source>
</reference>
<proteinExistence type="predicted"/>
<dbReference type="RefSeq" id="WP_157393471.1">
    <property type="nucleotide sequence ID" value="NZ_WRPP01000016.1"/>
</dbReference>
<sequence>MDWVVEPDELAFRWEAAAADADLHPLRLGTTVPVGGHHRIWPETADFEAALRVLLEPELRVTAEGDHPDALHTIRLLGCAAGDEAALAIQNSSLMPNHVGPVRIWFGARARLDGRIADALPAGHRWRSDTLVHDLAS</sequence>
<comment type="caution">
    <text evidence="1">The sequence shown here is derived from an EMBL/GenBank/DDBJ whole genome shotgun (WGS) entry which is preliminary data.</text>
</comment>
<protein>
    <submittedName>
        <fullName evidence="1">Uncharacterized protein</fullName>
    </submittedName>
</protein>
<keyword evidence="2" id="KW-1185">Reference proteome</keyword>
<name>A0A7K1VB73_9NOCA</name>
<dbReference type="Proteomes" id="UP000466794">
    <property type="component" value="Unassembled WGS sequence"/>
</dbReference>
<organism evidence="1 2">
    <name type="scientific">Nocardia terrae</name>
    <dbReference type="NCBI Taxonomy" id="2675851"/>
    <lineage>
        <taxon>Bacteria</taxon>
        <taxon>Bacillati</taxon>
        <taxon>Actinomycetota</taxon>
        <taxon>Actinomycetes</taxon>
        <taxon>Mycobacteriales</taxon>
        <taxon>Nocardiaceae</taxon>
        <taxon>Nocardia</taxon>
    </lineage>
</organism>
<evidence type="ECO:0000313" key="1">
    <source>
        <dbReference type="EMBL" id="MVU83885.1"/>
    </source>
</evidence>
<dbReference type="EMBL" id="WRPP01000016">
    <property type="protein sequence ID" value="MVU83885.1"/>
    <property type="molecule type" value="Genomic_DNA"/>
</dbReference>
<gene>
    <name evidence="1" type="ORF">GPX89_42485</name>
</gene>